<proteinExistence type="predicted"/>
<organism evidence="1">
    <name type="scientific">bioreactor metagenome</name>
    <dbReference type="NCBI Taxonomy" id="1076179"/>
    <lineage>
        <taxon>unclassified sequences</taxon>
        <taxon>metagenomes</taxon>
        <taxon>ecological metagenomes</taxon>
    </lineage>
</organism>
<evidence type="ECO:0000313" key="1">
    <source>
        <dbReference type="EMBL" id="MPN23379.1"/>
    </source>
</evidence>
<comment type="caution">
    <text evidence="1">The sequence shown here is derived from an EMBL/GenBank/DDBJ whole genome shotgun (WGS) entry which is preliminary data.</text>
</comment>
<dbReference type="EMBL" id="VSSQ01071860">
    <property type="protein sequence ID" value="MPN23379.1"/>
    <property type="molecule type" value="Genomic_DNA"/>
</dbReference>
<dbReference type="AlphaFoldDB" id="A0A645GC70"/>
<name>A0A645GC70_9ZZZZ</name>
<accession>A0A645GC70</accession>
<reference evidence="1" key="1">
    <citation type="submission" date="2019-08" db="EMBL/GenBank/DDBJ databases">
        <authorList>
            <person name="Kucharzyk K."/>
            <person name="Murdoch R.W."/>
            <person name="Higgins S."/>
            <person name="Loffler F."/>
        </authorList>
    </citation>
    <scope>NUCLEOTIDE SEQUENCE</scope>
</reference>
<protein>
    <submittedName>
        <fullName evidence="1">Uncharacterized protein</fullName>
    </submittedName>
</protein>
<gene>
    <name evidence="1" type="ORF">SDC9_170767</name>
</gene>
<sequence>MQHAVGDQRSAAVAVFTLQLGNAATGLMQLAFTTDIAGQRQGIATIDVEYAVINDIPLNAANITAVTQL</sequence>